<keyword evidence="1" id="KW-0472">Membrane</keyword>
<keyword evidence="1" id="KW-0812">Transmembrane</keyword>
<keyword evidence="1" id="KW-1133">Transmembrane helix</keyword>
<dbReference type="EMBL" id="CP073100">
    <property type="protein sequence ID" value="QUE50383.1"/>
    <property type="molecule type" value="Genomic_DNA"/>
</dbReference>
<keyword evidence="3" id="KW-1185">Reference proteome</keyword>
<dbReference type="KEGG" id="lamb:KBB96_16120"/>
<dbReference type="RefSeq" id="WP_211630523.1">
    <property type="nucleotide sequence ID" value="NZ_CP073100.1"/>
</dbReference>
<feature type="transmembrane region" description="Helical" evidence="1">
    <location>
        <begin position="125"/>
        <end position="144"/>
    </location>
</feature>
<feature type="transmembrane region" description="Helical" evidence="1">
    <location>
        <begin position="59"/>
        <end position="80"/>
    </location>
</feature>
<protein>
    <submittedName>
        <fullName evidence="2">Uncharacterized protein</fullName>
    </submittedName>
</protein>
<dbReference type="AlphaFoldDB" id="A0A975IYZ0"/>
<reference evidence="2" key="1">
    <citation type="submission" date="2021-04" db="EMBL/GenBank/DDBJ databases">
        <title>Luteolibacter sp. 32A isolated from the skin of an Anderson's salamander (Ambystoma andersonii).</title>
        <authorList>
            <person name="Spergser J."/>
            <person name="Busse H.-J."/>
        </authorList>
    </citation>
    <scope>NUCLEOTIDE SEQUENCE</scope>
    <source>
        <strain evidence="2">32A</strain>
    </source>
</reference>
<proteinExistence type="predicted"/>
<feature type="transmembrane region" description="Helical" evidence="1">
    <location>
        <begin position="87"/>
        <end position="105"/>
    </location>
</feature>
<evidence type="ECO:0000313" key="2">
    <source>
        <dbReference type="EMBL" id="QUE50383.1"/>
    </source>
</evidence>
<sequence>MSATPPPMPSPPSWKGRLIVGGATLVVFGVACALPAYYLKNGDRWSGGQVLLMGWMGLFLGQLGWFANLLYFPALITLLCRCWKTTVILAGVAFLIGLHSFALALQEIPLDEGGVNKTTVTAIGAAPVVWLASFVVLGGGAWMLRTRN</sequence>
<feature type="transmembrane region" description="Helical" evidence="1">
    <location>
        <begin position="18"/>
        <end position="39"/>
    </location>
</feature>
<gene>
    <name evidence="2" type="ORF">KBB96_16120</name>
</gene>
<organism evidence="2 3">
    <name type="scientific">Luteolibacter ambystomatis</name>
    <dbReference type="NCBI Taxonomy" id="2824561"/>
    <lineage>
        <taxon>Bacteria</taxon>
        <taxon>Pseudomonadati</taxon>
        <taxon>Verrucomicrobiota</taxon>
        <taxon>Verrucomicrobiia</taxon>
        <taxon>Verrucomicrobiales</taxon>
        <taxon>Verrucomicrobiaceae</taxon>
        <taxon>Luteolibacter</taxon>
    </lineage>
</organism>
<evidence type="ECO:0000256" key="1">
    <source>
        <dbReference type="SAM" id="Phobius"/>
    </source>
</evidence>
<dbReference type="Proteomes" id="UP000676169">
    <property type="component" value="Chromosome"/>
</dbReference>
<accession>A0A975IYZ0</accession>
<name>A0A975IYZ0_9BACT</name>
<evidence type="ECO:0000313" key="3">
    <source>
        <dbReference type="Proteomes" id="UP000676169"/>
    </source>
</evidence>